<dbReference type="Proteomes" id="UP000799324">
    <property type="component" value="Unassembled WGS sequence"/>
</dbReference>
<feature type="compositionally biased region" description="Polar residues" evidence="1">
    <location>
        <begin position="118"/>
        <end position="128"/>
    </location>
</feature>
<accession>A0A6A6TL72</accession>
<dbReference type="EMBL" id="MU004299">
    <property type="protein sequence ID" value="KAF2660492.1"/>
    <property type="molecule type" value="Genomic_DNA"/>
</dbReference>
<dbReference type="AlphaFoldDB" id="A0A6A6TL72"/>
<keyword evidence="3" id="KW-1185">Reference proteome</keyword>
<organism evidence="2 3">
    <name type="scientific">Lophiostoma macrostomum CBS 122681</name>
    <dbReference type="NCBI Taxonomy" id="1314788"/>
    <lineage>
        <taxon>Eukaryota</taxon>
        <taxon>Fungi</taxon>
        <taxon>Dikarya</taxon>
        <taxon>Ascomycota</taxon>
        <taxon>Pezizomycotina</taxon>
        <taxon>Dothideomycetes</taxon>
        <taxon>Pleosporomycetidae</taxon>
        <taxon>Pleosporales</taxon>
        <taxon>Lophiostomataceae</taxon>
        <taxon>Lophiostoma</taxon>
    </lineage>
</organism>
<feature type="region of interest" description="Disordered" evidence="1">
    <location>
        <begin position="166"/>
        <end position="210"/>
    </location>
</feature>
<feature type="compositionally biased region" description="Polar residues" evidence="1">
    <location>
        <begin position="170"/>
        <end position="183"/>
    </location>
</feature>
<proteinExistence type="predicted"/>
<feature type="compositionally biased region" description="Basic and acidic residues" evidence="1">
    <location>
        <begin position="46"/>
        <end position="58"/>
    </location>
</feature>
<feature type="compositionally biased region" description="Low complexity" evidence="1">
    <location>
        <begin position="103"/>
        <end position="117"/>
    </location>
</feature>
<evidence type="ECO:0000313" key="2">
    <source>
        <dbReference type="EMBL" id="KAF2660492.1"/>
    </source>
</evidence>
<sequence length="265" mass="28990">MASHSTPRRSKRNFLLRRLADLIDERLRSEETPESVAPGNLPGRHTLQDPRSRLERYRRTARNRNSRIERVQRPGISDDPYDPPPAYSLLEPPIYSTTTRQPSGLSLSDLDCSSTLGRQGSDSGSQVEHSGPAQDMYASARQHGDSGFHPESISTLRNQQAITTAGHAATRSNGYSSQDNDGNNRPKLKRNTHNLTATAESSRAGRNGRAVIRVTDTASPHSGSSDGSIDLHQAVPVHTSFLSSSNVTFSLSPFVHVSIFRTPAV</sequence>
<feature type="region of interest" description="Disordered" evidence="1">
    <location>
        <begin position="24"/>
        <end position="132"/>
    </location>
</feature>
<evidence type="ECO:0000256" key="1">
    <source>
        <dbReference type="SAM" id="MobiDB-lite"/>
    </source>
</evidence>
<reference evidence="2" key="1">
    <citation type="journal article" date="2020" name="Stud. Mycol.">
        <title>101 Dothideomycetes genomes: a test case for predicting lifestyles and emergence of pathogens.</title>
        <authorList>
            <person name="Haridas S."/>
            <person name="Albert R."/>
            <person name="Binder M."/>
            <person name="Bloem J."/>
            <person name="Labutti K."/>
            <person name="Salamov A."/>
            <person name="Andreopoulos B."/>
            <person name="Baker S."/>
            <person name="Barry K."/>
            <person name="Bills G."/>
            <person name="Bluhm B."/>
            <person name="Cannon C."/>
            <person name="Castanera R."/>
            <person name="Culley D."/>
            <person name="Daum C."/>
            <person name="Ezra D."/>
            <person name="Gonzalez J."/>
            <person name="Henrissat B."/>
            <person name="Kuo A."/>
            <person name="Liang C."/>
            <person name="Lipzen A."/>
            <person name="Lutzoni F."/>
            <person name="Magnuson J."/>
            <person name="Mondo S."/>
            <person name="Nolan M."/>
            <person name="Ohm R."/>
            <person name="Pangilinan J."/>
            <person name="Park H.-J."/>
            <person name="Ramirez L."/>
            <person name="Alfaro M."/>
            <person name="Sun H."/>
            <person name="Tritt A."/>
            <person name="Yoshinaga Y."/>
            <person name="Zwiers L.-H."/>
            <person name="Turgeon B."/>
            <person name="Goodwin S."/>
            <person name="Spatafora J."/>
            <person name="Crous P."/>
            <person name="Grigoriev I."/>
        </authorList>
    </citation>
    <scope>NUCLEOTIDE SEQUENCE</scope>
    <source>
        <strain evidence="2">CBS 122681</strain>
    </source>
</reference>
<evidence type="ECO:0000313" key="3">
    <source>
        <dbReference type="Proteomes" id="UP000799324"/>
    </source>
</evidence>
<name>A0A6A6TL72_9PLEO</name>
<protein>
    <submittedName>
        <fullName evidence="2">Uncharacterized protein</fullName>
    </submittedName>
</protein>
<gene>
    <name evidence="2" type="ORF">K491DRAFT_61051</name>
</gene>